<dbReference type="Proteomes" id="UP001152604">
    <property type="component" value="Unassembled WGS sequence"/>
</dbReference>
<dbReference type="EMBL" id="CAKXZS010000004">
    <property type="protein sequence ID" value="CAH2395398.1"/>
    <property type="molecule type" value="Genomic_DNA"/>
</dbReference>
<keyword evidence="1" id="KW-0812">Transmembrane</keyword>
<reference evidence="2" key="1">
    <citation type="submission" date="2022-03" db="EMBL/GenBank/DDBJ databases">
        <authorList>
            <person name="Brunel B."/>
        </authorList>
    </citation>
    <scope>NUCLEOTIDE SEQUENCE</scope>
    <source>
        <strain evidence="2">STM4922sample</strain>
    </source>
</reference>
<keyword evidence="1" id="KW-1133">Transmembrane helix</keyword>
<sequence length="177" mass="19328">MQAAERTPGSDSCVRTLAADMTRDAEIVVRRFVDKSRNAKLAGRPPDQKISAERNLTVAGKFGKQCGGLRVSFHLIGFIVVVRAIFSFLGSKHPARRGLTRLGLRAPVCHPEVDVFSPTTPGFGSTHTRIVNIRRLHRICRSGDDVRPSKLVMADRLPMDYCLAGALARALADGSHI</sequence>
<evidence type="ECO:0000313" key="2">
    <source>
        <dbReference type="EMBL" id="CAH2395398.1"/>
    </source>
</evidence>
<keyword evidence="1" id="KW-0472">Membrane</keyword>
<feature type="transmembrane region" description="Helical" evidence="1">
    <location>
        <begin position="71"/>
        <end position="91"/>
    </location>
</feature>
<evidence type="ECO:0008006" key="4">
    <source>
        <dbReference type="Google" id="ProtNLM"/>
    </source>
</evidence>
<gene>
    <name evidence="2" type="ORF">MES4922_120142</name>
</gene>
<organism evidence="2 3">
    <name type="scientific">Mesorhizobium ventifaucium</name>
    <dbReference type="NCBI Taxonomy" id="666020"/>
    <lineage>
        <taxon>Bacteria</taxon>
        <taxon>Pseudomonadati</taxon>
        <taxon>Pseudomonadota</taxon>
        <taxon>Alphaproteobacteria</taxon>
        <taxon>Hyphomicrobiales</taxon>
        <taxon>Phyllobacteriaceae</taxon>
        <taxon>Mesorhizobium</taxon>
    </lineage>
</organism>
<evidence type="ECO:0000256" key="1">
    <source>
        <dbReference type="SAM" id="Phobius"/>
    </source>
</evidence>
<protein>
    <recommendedName>
        <fullName evidence="4">Transposase DDE domain-containing protein</fullName>
    </recommendedName>
</protein>
<comment type="caution">
    <text evidence="2">The sequence shown here is derived from an EMBL/GenBank/DDBJ whole genome shotgun (WGS) entry which is preliminary data.</text>
</comment>
<keyword evidence="3" id="KW-1185">Reference proteome</keyword>
<name>A0ABM9DFP3_9HYPH</name>
<accession>A0ABM9DFP3</accession>
<evidence type="ECO:0000313" key="3">
    <source>
        <dbReference type="Proteomes" id="UP001152604"/>
    </source>
</evidence>
<proteinExistence type="predicted"/>